<dbReference type="HOGENOM" id="CLU_2262797_0_0_1"/>
<dbReference type="Proteomes" id="UP000008144">
    <property type="component" value="Chromosome 8"/>
</dbReference>
<dbReference type="Ensembl" id="ENSCINT00000015134.3">
    <property type="protein sequence ID" value="ENSCINP00000015134.3"/>
    <property type="gene ID" value="ENSCING00000013223.2"/>
</dbReference>
<keyword evidence="3" id="KW-1185">Reference proteome</keyword>
<reference evidence="3" key="1">
    <citation type="journal article" date="2002" name="Science">
        <title>The draft genome of Ciona intestinalis: insights into chordate and vertebrate origins.</title>
        <authorList>
            <person name="Dehal P."/>
            <person name="Satou Y."/>
            <person name="Campbell R.K."/>
            <person name="Chapman J."/>
            <person name="Degnan B."/>
            <person name="De Tomaso A."/>
            <person name="Davidson B."/>
            <person name="Di Gregorio A."/>
            <person name="Gelpke M."/>
            <person name="Goodstein D.M."/>
            <person name="Harafuji N."/>
            <person name="Hastings K.E."/>
            <person name="Ho I."/>
            <person name="Hotta K."/>
            <person name="Huang W."/>
            <person name="Kawashima T."/>
            <person name="Lemaire P."/>
            <person name="Martinez D."/>
            <person name="Meinertzhagen I.A."/>
            <person name="Necula S."/>
            <person name="Nonaka M."/>
            <person name="Putnam N."/>
            <person name="Rash S."/>
            <person name="Saiga H."/>
            <person name="Satake M."/>
            <person name="Terry A."/>
            <person name="Yamada L."/>
            <person name="Wang H.G."/>
            <person name="Awazu S."/>
            <person name="Azumi K."/>
            <person name="Boore J."/>
            <person name="Branno M."/>
            <person name="Chin-Bow S."/>
            <person name="DeSantis R."/>
            <person name="Doyle S."/>
            <person name="Francino P."/>
            <person name="Keys D.N."/>
            <person name="Haga S."/>
            <person name="Hayashi H."/>
            <person name="Hino K."/>
            <person name="Imai K.S."/>
            <person name="Inaba K."/>
            <person name="Kano S."/>
            <person name="Kobayashi K."/>
            <person name="Kobayashi M."/>
            <person name="Lee B.I."/>
            <person name="Makabe K.W."/>
            <person name="Manohar C."/>
            <person name="Matassi G."/>
            <person name="Medina M."/>
            <person name="Mochizuki Y."/>
            <person name="Mount S."/>
            <person name="Morishita T."/>
            <person name="Miura S."/>
            <person name="Nakayama A."/>
            <person name="Nishizaka S."/>
            <person name="Nomoto H."/>
            <person name="Ohta F."/>
            <person name="Oishi K."/>
            <person name="Rigoutsos I."/>
            <person name="Sano M."/>
            <person name="Sasaki A."/>
            <person name="Sasakura Y."/>
            <person name="Shoguchi E."/>
            <person name="Shin-i T."/>
            <person name="Spagnuolo A."/>
            <person name="Stainier D."/>
            <person name="Suzuki M.M."/>
            <person name="Tassy O."/>
            <person name="Takatori N."/>
            <person name="Tokuoka M."/>
            <person name="Yagi K."/>
            <person name="Yoshizaki F."/>
            <person name="Wada S."/>
            <person name="Zhang C."/>
            <person name="Hyatt P.D."/>
            <person name="Larimer F."/>
            <person name="Detter C."/>
            <person name="Doggett N."/>
            <person name="Glavina T."/>
            <person name="Hawkins T."/>
            <person name="Richardson P."/>
            <person name="Lucas S."/>
            <person name="Kohara Y."/>
            <person name="Levine M."/>
            <person name="Satoh N."/>
            <person name="Rokhsar D.S."/>
        </authorList>
    </citation>
    <scope>NUCLEOTIDE SEQUENCE [LARGE SCALE GENOMIC DNA]</scope>
</reference>
<evidence type="ECO:0000313" key="3">
    <source>
        <dbReference type="Proteomes" id="UP000008144"/>
    </source>
</evidence>
<dbReference type="InParanoid" id="F6VCV6"/>
<feature type="transmembrane region" description="Helical" evidence="1">
    <location>
        <begin position="5"/>
        <end position="25"/>
    </location>
</feature>
<feature type="transmembrane region" description="Helical" evidence="1">
    <location>
        <begin position="37"/>
        <end position="58"/>
    </location>
</feature>
<reference evidence="2" key="3">
    <citation type="submission" date="2025-08" db="UniProtKB">
        <authorList>
            <consortium name="Ensembl"/>
        </authorList>
    </citation>
    <scope>IDENTIFICATION</scope>
</reference>
<protein>
    <submittedName>
        <fullName evidence="2">Uncharacterized protein</fullName>
    </submittedName>
</protein>
<evidence type="ECO:0000256" key="1">
    <source>
        <dbReference type="SAM" id="Phobius"/>
    </source>
</evidence>
<name>F6VCV6_CIOIN</name>
<accession>F6VCV6</accession>
<keyword evidence="1" id="KW-0812">Transmembrane</keyword>
<proteinExistence type="predicted"/>
<dbReference type="EMBL" id="EAAA01002685">
    <property type="status" value="NOT_ANNOTATED_CDS"/>
    <property type="molecule type" value="Genomic_DNA"/>
</dbReference>
<organism evidence="2 3">
    <name type="scientific">Ciona intestinalis</name>
    <name type="common">Transparent sea squirt</name>
    <name type="synonym">Ascidia intestinalis</name>
    <dbReference type="NCBI Taxonomy" id="7719"/>
    <lineage>
        <taxon>Eukaryota</taxon>
        <taxon>Metazoa</taxon>
        <taxon>Chordata</taxon>
        <taxon>Tunicata</taxon>
        <taxon>Ascidiacea</taxon>
        <taxon>Phlebobranchia</taxon>
        <taxon>Cionidae</taxon>
        <taxon>Ciona</taxon>
    </lineage>
</organism>
<keyword evidence="1" id="KW-1133">Transmembrane helix</keyword>
<reference evidence="2" key="4">
    <citation type="submission" date="2025-09" db="UniProtKB">
        <authorList>
            <consortium name="Ensembl"/>
        </authorList>
    </citation>
    <scope>IDENTIFICATION</scope>
</reference>
<dbReference type="AlphaFoldDB" id="F6VCV6"/>
<evidence type="ECO:0000313" key="2">
    <source>
        <dbReference type="Ensembl" id="ENSCINP00000015134.3"/>
    </source>
</evidence>
<keyword evidence="1" id="KW-0472">Membrane</keyword>
<sequence length="103" mass="11114">MVVFLLVETVVSVLVLVPLSIFPLSDQLVLPSVVTSVVTVALPSVPLLLLLLVIPGIIQQVGSGTTKECQLILPTKCWRIILMNFFSNSSDSIRTTSSTDYGQ</sequence>
<reference evidence="2" key="2">
    <citation type="journal article" date="2008" name="Genome Biol.">
        <title>Improved genome assembly and evidence-based global gene model set for the chordate Ciona intestinalis: new insight into intron and operon populations.</title>
        <authorList>
            <person name="Satou Y."/>
            <person name="Mineta K."/>
            <person name="Ogasawara M."/>
            <person name="Sasakura Y."/>
            <person name="Shoguchi E."/>
            <person name="Ueno K."/>
            <person name="Yamada L."/>
            <person name="Matsumoto J."/>
            <person name="Wasserscheid J."/>
            <person name="Dewar K."/>
            <person name="Wiley G.B."/>
            <person name="Macmil S.L."/>
            <person name="Roe B.A."/>
            <person name="Zeller R.W."/>
            <person name="Hastings K.E."/>
            <person name="Lemaire P."/>
            <person name="Lindquist E."/>
            <person name="Endo T."/>
            <person name="Hotta K."/>
            <person name="Inaba K."/>
        </authorList>
    </citation>
    <scope>NUCLEOTIDE SEQUENCE [LARGE SCALE GENOMIC DNA]</scope>
    <source>
        <strain evidence="2">wild type</strain>
    </source>
</reference>